<dbReference type="Proteomes" id="UP001228581">
    <property type="component" value="Unassembled WGS sequence"/>
</dbReference>
<gene>
    <name evidence="1" type="ORF">QNI19_16375</name>
</gene>
<comment type="caution">
    <text evidence="1">The sequence shown here is derived from an EMBL/GenBank/DDBJ whole genome shotgun (WGS) entry which is preliminary data.</text>
</comment>
<evidence type="ECO:0000313" key="2">
    <source>
        <dbReference type="Proteomes" id="UP001228581"/>
    </source>
</evidence>
<reference evidence="1 2" key="1">
    <citation type="submission" date="2023-05" db="EMBL/GenBank/DDBJ databases">
        <authorList>
            <person name="Zhang X."/>
        </authorList>
    </citation>
    <scope>NUCLEOTIDE SEQUENCE [LARGE SCALE GENOMIC DNA]</scope>
    <source>
        <strain evidence="1 2">DM2B3-1</strain>
    </source>
</reference>
<dbReference type="RefSeq" id="WP_313997735.1">
    <property type="nucleotide sequence ID" value="NZ_JASJOT010000010.1"/>
</dbReference>
<sequence length="57" mass="6657">MEQDQVNSLFVKIDELQESLQTQQELIVYLLKDIKQIKSELTNVCEKKQVILPILPT</sequence>
<protein>
    <recommendedName>
        <fullName evidence="3">SlyX protein</fullName>
    </recommendedName>
</protein>
<dbReference type="EMBL" id="JASJOT010000010">
    <property type="protein sequence ID" value="MDJ1494522.1"/>
    <property type="molecule type" value="Genomic_DNA"/>
</dbReference>
<organism evidence="1 2">
    <name type="scientific">Xanthocytophaga flava</name>
    <dbReference type="NCBI Taxonomy" id="3048013"/>
    <lineage>
        <taxon>Bacteria</taxon>
        <taxon>Pseudomonadati</taxon>
        <taxon>Bacteroidota</taxon>
        <taxon>Cytophagia</taxon>
        <taxon>Cytophagales</taxon>
        <taxon>Rhodocytophagaceae</taxon>
        <taxon>Xanthocytophaga</taxon>
    </lineage>
</organism>
<evidence type="ECO:0008006" key="3">
    <source>
        <dbReference type="Google" id="ProtNLM"/>
    </source>
</evidence>
<evidence type="ECO:0000313" key="1">
    <source>
        <dbReference type="EMBL" id="MDJ1494522.1"/>
    </source>
</evidence>
<proteinExistence type="predicted"/>
<accession>A0ABT7CLB0</accession>
<name>A0ABT7CLB0_9BACT</name>
<keyword evidence="2" id="KW-1185">Reference proteome</keyword>